<dbReference type="InterPro" id="IPR002833">
    <property type="entry name" value="PTH2"/>
</dbReference>
<evidence type="ECO:0000313" key="5">
    <source>
        <dbReference type="Proteomes" id="UP000291343"/>
    </source>
</evidence>
<reference evidence="4 5" key="1">
    <citation type="journal article" date="2017" name="Gigascience">
        <title>Genome sequence of the small brown planthopper, Laodelphax striatellus.</title>
        <authorList>
            <person name="Zhu J."/>
            <person name="Jiang F."/>
            <person name="Wang X."/>
            <person name="Yang P."/>
            <person name="Bao Y."/>
            <person name="Zhao W."/>
            <person name="Wang W."/>
            <person name="Lu H."/>
            <person name="Wang Q."/>
            <person name="Cui N."/>
            <person name="Li J."/>
            <person name="Chen X."/>
            <person name="Luo L."/>
            <person name="Yu J."/>
            <person name="Kang L."/>
            <person name="Cui F."/>
        </authorList>
    </citation>
    <scope>NUCLEOTIDE SEQUENCE [LARGE SCALE GENOMIC DNA]</scope>
    <source>
        <strain evidence="4">Lst14</strain>
    </source>
</reference>
<comment type="catalytic activity">
    <reaction evidence="3">
        <text>an N-acyl-L-alpha-aminoacyl-tRNA + H2O = an N-acyl-L-amino acid + a tRNA + H(+)</text>
        <dbReference type="Rhea" id="RHEA:54448"/>
        <dbReference type="Rhea" id="RHEA-COMP:10123"/>
        <dbReference type="Rhea" id="RHEA-COMP:13883"/>
        <dbReference type="ChEBI" id="CHEBI:15377"/>
        <dbReference type="ChEBI" id="CHEBI:15378"/>
        <dbReference type="ChEBI" id="CHEBI:59874"/>
        <dbReference type="ChEBI" id="CHEBI:78442"/>
        <dbReference type="ChEBI" id="CHEBI:138191"/>
        <dbReference type="EC" id="3.1.1.29"/>
    </reaction>
</comment>
<dbReference type="EC" id="3.1.1.29" evidence="1"/>
<keyword evidence="2" id="KW-0378">Hydrolase</keyword>
<dbReference type="FunCoup" id="A0A482WWX1">
    <property type="interactions" value="57"/>
</dbReference>
<comment type="caution">
    <text evidence="4">The sequence shown here is derived from an EMBL/GenBank/DDBJ whole genome shotgun (WGS) entry which is preliminary data.</text>
</comment>
<dbReference type="Proteomes" id="UP000291343">
    <property type="component" value="Unassembled WGS sequence"/>
</dbReference>
<dbReference type="AlphaFoldDB" id="A0A482WWX1"/>
<dbReference type="Gene3D" id="3.40.1490.10">
    <property type="entry name" value="Bit1"/>
    <property type="match status" value="1"/>
</dbReference>
<dbReference type="InterPro" id="IPR023476">
    <property type="entry name" value="Pep_tRNA_hydro_II_dom_sf"/>
</dbReference>
<dbReference type="InParanoid" id="A0A482WWX1"/>
<evidence type="ECO:0000256" key="3">
    <source>
        <dbReference type="ARBA" id="ARBA00048707"/>
    </source>
</evidence>
<dbReference type="SUPFAM" id="SSF102462">
    <property type="entry name" value="Peptidyl-tRNA hydrolase II"/>
    <property type="match status" value="1"/>
</dbReference>
<protein>
    <recommendedName>
        <fullName evidence="1">peptidyl-tRNA hydrolase</fullName>
        <ecNumber evidence="1">3.1.1.29</ecNumber>
    </recommendedName>
</protein>
<dbReference type="InterPro" id="IPR042237">
    <property type="entry name" value="PTRHD1"/>
</dbReference>
<dbReference type="PANTHER" id="PTHR46194:SF1">
    <property type="entry name" value="PEPTIDYL-TRNA HYDROLASE PTRHD1-RELATED"/>
    <property type="match status" value="1"/>
</dbReference>
<dbReference type="GO" id="GO:0004045">
    <property type="term" value="F:peptidyl-tRNA hydrolase activity"/>
    <property type="evidence" value="ECO:0007669"/>
    <property type="project" value="UniProtKB-EC"/>
</dbReference>
<name>A0A482WWX1_LAOST</name>
<dbReference type="PANTHER" id="PTHR46194">
    <property type="entry name" value="PEPTIDYL-TRNA HYDROLASE PTRHD1-RELATED"/>
    <property type="match status" value="1"/>
</dbReference>
<proteinExistence type="predicted"/>
<keyword evidence="5" id="KW-1185">Reference proteome</keyword>
<dbReference type="Pfam" id="PF01981">
    <property type="entry name" value="PTH2"/>
    <property type="match status" value="1"/>
</dbReference>
<organism evidence="4 5">
    <name type="scientific">Laodelphax striatellus</name>
    <name type="common">Small brown planthopper</name>
    <name type="synonym">Delphax striatella</name>
    <dbReference type="NCBI Taxonomy" id="195883"/>
    <lineage>
        <taxon>Eukaryota</taxon>
        <taxon>Metazoa</taxon>
        <taxon>Ecdysozoa</taxon>
        <taxon>Arthropoda</taxon>
        <taxon>Hexapoda</taxon>
        <taxon>Insecta</taxon>
        <taxon>Pterygota</taxon>
        <taxon>Neoptera</taxon>
        <taxon>Paraneoptera</taxon>
        <taxon>Hemiptera</taxon>
        <taxon>Auchenorrhyncha</taxon>
        <taxon>Fulgoroidea</taxon>
        <taxon>Delphacidae</taxon>
        <taxon>Criomorphinae</taxon>
        <taxon>Laodelphax</taxon>
    </lineage>
</organism>
<sequence>MAAAPKPTIVQYVLLRKDLQKKYKYSLGAHIAQAAHACIAVNERFKTQSETVEYLKNLQQMHTVVLQVEDEKALLDAEELLVTNNLDFHKWEEQPEMLQTSIALRPYNKSQVESYMKSFKLFR</sequence>
<dbReference type="EMBL" id="QKKF02023298">
    <property type="protein sequence ID" value="RZF37792.1"/>
    <property type="molecule type" value="Genomic_DNA"/>
</dbReference>
<evidence type="ECO:0000256" key="2">
    <source>
        <dbReference type="ARBA" id="ARBA00022801"/>
    </source>
</evidence>
<dbReference type="OrthoDB" id="201213at2759"/>
<gene>
    <name evidence="4" type="ORF">LSTR_LSTR007154</name>
</gene>
<evidence type="ECO:0000256" key="1">
    <source>
        <dbReference type="ARBA" id="ARBA00013260"/>
    </source>
</evidence>
<dbReference type="SMR" id="A0A482WWX1"/>
<evidence type="ECO:0000313" key="4">
    <source>
        <dbReference type="EMBL" id="RZF37792.1"/>
    </source>
</evidence>
<accession>A0A482WWX1</accession>